<organism evidence="3 4">
    <name type="scientific">Desmophyllum pertusum</name>
    <dbReference type="NCBI Taxonomy" id="174260"/>
    <lineage>
        <taxon>Eukaryota</taxon>
        <taxon>Metazoa</taxon>
        <taxon>Cnidaria</taxon>
        <taxon>Anthozoa</taxon>
        <taxon>Hexacorallia</taxon>
        <taxon>Scleractinia</taxon>
        <taxon>Caryophylliina</taxon>
        <taxon>Caryophylliidae</taxon>
        <taxon>Desmophyllum</taxon>
    </lineage>
</organism>
<evidence type="ECO:0000256" key="2">
    <source>
        <dbReference type="SAM" id="MobiDB-lite"/>
    </source>
</evidence>
<proteinExistence type="predicted"/>
<dbReference type="AlphaFoldDB" id="A0A9X0A287"/>
<comment type="caution">
    <text evidence="3">The sequence shown here is derived from an EMBL/GenBank/DDBJ whole genome shotgun (WGS) entry which is preliminary data.</text>
</comment>
<name>A0A9X0A287_9CNID</name>
<gene>
    <name evidence="3" type="ORF">OS493_018536</name>
</gene>
<reference evidence="3" key="1">
    <citation type="submission" date="2023-01" db="EMBL/GenBank/DDBJ databases">
        <title>Genome assembly of the deep-sea coral Lophelia pertusa.</title>
        <authorList>
            <person name="Herrera S."/>
            <person name="Cordes E."/>
        </authorList>
    </citation>
    <scope>NUCLEOTIDE SEQUENCE</scope>
    <source>
        <strain evidence="3">USNM1676648</strain>
        <tissue evidence="3">Polyp</tissue>
    </source>
</reference>
<protein>
    <submittedName>
        <fullName evidence="3">Uncharacterized protein</fullName>
    </submittedName>
</protein>
<keyword evidence="1" id="KW-0175">Coiled coil</keyword>
<accession>A0A9X0A287</accession>
<evidence type="ECO:0000256" key="1">
    <source>
        <dbReference type="SAM" id="Coils"/>
    </source>
</evidence>
<evidence type="ECO:0000313" key="4">
    <source>
        <dbReference type="Proteomes" id="UP001163046"/>
    </source>
</evidence>
<keyword evidence="4" id="KW-1185">Reference proteome</keyword>
<dbReference type="EMBL" id="MU825406">
    <property type="protein sequence ID" value="KAJ7391489.1"/>
    <property type="molecule type" value="Genomic_DNA"/>
</dbReference>
<sequence length="376" mass="43582">MPGKLSFIRLQFLNSNKSGEMADILMDFQEKNENYGHALRHTLARLATKARQCLSKRLENKERQDERNKEYDKAVALQQSLLTDAWWPQDLFVEVVDVGSSISYIIPPDSVESASGKVYLLLYPTVCHWNDLSGPFRPVWWEITVNLTDVIAEGNCSIRNYDELILVAKEHFSKGHVLCHGIQGYHDVQARPGYMPKPFKMRYIEHRLKSHDLTKEERLQCQSTSSHLPERYLSPESRKARLDNKNRERKKLLKIVERYRKRTLISLSANKVASLESYLTGKVDSLKSKLSSTSTVKTERYQLQKEEAALKAKLAYAEEEQKLKMKQKRVELMKLEHEENSTLRGSQSPWGIDLYQHQRHIEKKKRDKSGNNGGLP</sequence>
<feature type="compositionally biased region" description="Basic residues" evidence="2">
    <location>
        <begin position="357"/>
        <end position="367"/>
    </location>
</feature>
<feature type="region of interest" description="Disordered" evidence="2">
    <location>
        <begin position="338"/>
        <end position="376"/>
    </location>
</feature>
<dbReference type="Proteomes" id="UP001163046">
    <property type="component" value="Unassembled WGS sequence"/>
</dbReference>
<feature type="coiled-coil region" evidence="1">
    <location>
        <begin position="300"/>
        <end position="338"/>
    </location>
</feature>
<evidence type="ECO:0000313" key="3">
    <source>
        <dbReference type="EMBL" id="KAJ7391489.1"/>
    </source>
</evidence>